<dbReference type="InterPro" id="IPR000210">
    <property type="entry name" value="BTB/POZ_dom"/>
</dbReference>
<dbReference type="Pfam" id="PF00651">
    <property type="entry name" value="BTB"/>
    <property type="match status" value="1"/>
</dbReference>
<feature type="domain" description="BTB" evidence="1">
    <location>
        <begin position="20"/>
        <end position="79"/>
    </location>
</feature>
<dbReference type="CDD" id="cd18186">
    <property type="entry name" value="BTB_POZ_ZBTB_KLHL-like"/>
    <property type="match status" value="1"/>
</dbReference>
<dbReference type="SMART" id="SM00225">
    <property type="entry name" value="BTB"/>
    <property type="match status" value="1"/>
</dbReference>
<dbReference type="InterPro" id="IPR011333">
    <property type="entry name" value="SKP1/BTB/POZ_sf"/>
</dbReference>
<evidence type="ECO:0000313" key="3">
    <source>
        <dbReference type="Proteomes" id="UP001217089"/>
    </source>
</evidence>
<name>A0ABQ9F6M0_TEGGR</name>
<dbReference type="EMBL" id="JARBDR010000496">
    <property type="protein sequence ID" value="KAJ8311532.1"/>
    <property type="molecule type" value="Genomic_DNA"/>
</dbReference>
<organism evidence="2 3">
    <name type="scientific">Tegillarca granosa</name>
    <name type="common">Malaysian cockle</name>
    <name type="synonym">Anadara granosa</name>
    <dbReference type="NCBI Taxonomy" id="220873"/>
    <lineage>
        <taxon>Eukaryota</taxon>
        <taxon>Metazoa</taxon>
        <taxon>Spiralia</taxon>
        <taxon>Lophotrochozoa</taxon>
        <taxon>Mollusca</taxon>
        <taxon>Bivalvia</taxon>
        <taxon>Autobranchia</taxon>
        <taxon>Pteriomorphia</taxon>
        <taxon>Arcoida</taxon>
        <taxon>Arcoidea</taxon>
        <taxon>Arcidae</taxon>
        <taxon>Tegillarca</taxon>
    </lineage>
</organism>
<dbReference type="PANTHER" id="PTHR22744">
    <property type="entry name" value="HELIX LOOP HELIX PROTEIN 21-RELATED"/>
    <property type="match status" value="1"/>
</dbReference>
<keyword evidence="3" id="KW-1185">Reference proteome</keyword>
<evidence type="ECO:0000259" key="1">
    <source>
        <dbReference type="PROSITE" id="PS50097"/>
    </source>
</evidence>
<dbReference type="Proteomes" id="UP001217089">
    <property type="component" value="Unassembled WGS sequence"/>
</dbReference>
<dbReference type="Gene3D" id="3.30.710.10">
    <property type="entry name" value="Potassium Channel Kv1.1, Chain A"/>
    <property type="match status" value="1"/>
</dbReference>
<protein>
    <recommendedName>
        <fullName evidence="1">BTB domain-containing protein</fullName>
    </recommendedName>
</protein>
<dbReference type="SUPFAM" id="SSF54695">
    <property type="entry name" value="POZ domain"/>
    <property type="match status" value="1"/>
</dbReference>
<dbReference type="PANTHER" id="PTHR22744:SF17">
    <property type="entry name" value="BTB DOMAIN-CONTAINING PROTEIN"/>
    <property type="match status" value="1"/>
</dbReference>
<gene>
    <name evidence="2" type="ORF">KUTeg_010887</name>
</gene>
<comment type="caution">
    <text evidence="2">The sequence shown here is derived from an EMBL/GenBank/DDBJ whole genome shotgun (WGS) entry which is preliminary data.</text>
</comment>
<evidence type="ECO:0000313" key="2">
    <source>
        <dbReference type="EMBL" id="KAJ8311532.1"/>
    </source>
</evidence>
<proteinExistence type="predicted"/>
<sequence length="149" mass="17387">MANTDDTEEDHLFIEEEGITDIALVVEDKKLYVSKALLSIVSPVFKKMFLSNFKGADAKELPLPGKKFKDVLEFLKVVYPNIQKPLNCEYMYIDFFIQNVLLKIHLKTIQNVNKHFLNTIKRNTFKDFFKISFRLVNMATSLNFFAKQI</sequence>
<reference evidence="2 3" key="1">
    <citation type="submission" date="2022-12" db="EMBL/GenBank/DDBJ databases">
        <title>Chromosome-level genome of Tegillarca granosa.</title>
        <authorList>
            <person name="Kim J."/>
        </authorList>
    </citation>
    <scope>NUCLEOTIDE SEQUENCE [LARGE SCALE GENOMIC DNA]</scope>
    <source>
        <strain evidence="2">Teg-2019</strain>
        <tissue evidence="2">Adductor muscle</tissue>
    </source>
</reference>
<accession>A0ABQ9F6M0</accession>
<dbReference type="PROSITE" id="PS50097">
    <property type="entry name" value="BTB"/>
    <property type="match status" value="1"/>
</dbReference>